<protein>
    <submittedName>
        <fullName evidence="1">Uncharacterized protein</fullName>
    </submittedName>
</protein>
<dbReference type="InParanoid" id="A0A3Q7GHP2"/>
<reference evidence="1" key="2">
    <citation type="submission" date="2019-01" db="UniProtKB">
        <authorList>
            <consortium name="EnsemblPlants"/>
        </authorList>
    </citation>
    <scope>IDENTIFICATION</scope>
    <source>
        <strain evidence="1">cv. Heinz 1706</strain>
    </source>
</reference>
<reference evidence="1" key="1">
    <citation type="journal article" date="2012" name="Nature">
        <title>The tomato genome sequence provides insights into fleshy fruit evolution.</title>
        <authorList>
            <consortium name="Tomato Genome Consortium"/>
        </authorList>
    </citation>
    <scope>NUCLEOTIDE SEQUENCE [LARGE SCALE GENOMIC DNA]</scope>
    <source>
        <strain evidence="1">cv. Heinz 1706</strain>
    </source>
</reference>
<dbReference type="Proteomes" id="UP000004994">
    <property type="component" value="Chromosome 5"/>
</dbReference>
<dbReference type="EnsemblPlants" id="Solyc05g021373.1.1">
    <property type="protein sequence ID" value="Solyc05g021373.1.1"/>
    <property type="gene ID" value="Solyc05g021373.1"/>
</dbReference>
<proteinExistence type="predicted"/>
<sequence length="71" mass="8180">MTRKATLESSMEIEALVYSSDISNGSNFYSWEADHGCPYMYSELRKSSGYWITWEKHLLLLKAPDIVKDGE</sequence>
<evidence type="ECO:0000313" key="1">
    <source>
        <dbReference type="EnsemblPlants" id="Solyc05g021373.1.1"/>
    </source>
</evidence>
<keyword evidence="2" id="KW-1185">Reference proteome</keyword>
<accession>A0A3Q7GHP2</accession>
<dbReference type="Gramene" id="Solyc05g021373.1.1">
    <property type="protein sequence ID" value="Solyc05g021373.1.1"/>
    <property type="gene ID" value="Solyc05g021373.1"/>
</dbReference>
<dbReference type="AlphaFoldDB" id="A0A3Q7GHP2"/>
<organism evidence="1">
    <name type="scientific">Solanum lycopersicum</name>
    <name type="common">Tomato</name>
    <name type="synonym">Lycopersicon esculentum</name>
    <dbReference type="NCBI Taxonomy" id="4081"/>
    <lineage>
        <taxon>Eukaryota</taxon>
        <taxon>Viridiplantae</taxon>
        <taxon>Streptophyta</taxon>
        <taxon>Embryophyta</taxon>
        <taxon>Tracheophyta</taxon>
        <taxon>Spermatophyta</taxon>
        <taxon>Magnoliopsida</taxon>
        <taxon>eudicotyledons</taxon>
        <taxon>Gunneridae</taxon>
        <taxon>Pentapetalae</taxon>
        <taxon>asterids</taxon>
        <taxon>lamiids</taxon>
        <taxon>Solanales</taxon>
        <taxon>Solanaceae</taxon>
        <taxon>Solanoideae</taxon>
        <taxon>Solaneae</taxon>
        <taxon>Solanum</taxon>
        <taxon>Solanum subgen. Lycopersicon</taxon>
    </lineage>
</organism>
<evidence type="ECO:0000313" key="2">
    <source>
        <dbReference type="Proteomes" id="UP000004994"/>
    </source>
</evidence>
<name>A0A3Q7GHP2_SOLLC</name>